<comment type="similarity">
    <text evidence="2 7">Belongs to the DadA oxidoreductase family.</text>
</comment>
<protein>
    <recommendedName>
        <fullName evidence="7">D-amino acid dehydrogenase</fullName>
        <ecNumber evidence="7">1.4.99.-</ecNumber>
    </recommendedName>
</protein>
<dbReference type="Gene3D" id="3.50.50.60">
    <property type="entry name" value="FAD/NAD(P)-binding domain"/>
    <property type="match status" value="2"/>
</dbReference>
<dbReference type="InterPro" id="IPR006076">
    <property type="entry name" value="FAD-dep_OxRdtase"/>
</dbReference>
<dbReference type="SUPFAM" id="SSF54373">
    <property type="entry name" value="FAD-linked reductases, C-terminal domain"/>
    <property type="match status" value="1"/>
</dbReference>
<dbReference type="PANTHER" id="PTHR13847">
    <property type="entry name" value="SARCOSINE DEHYDROGENASE-RELATED"/>
    <property type="match status" value="1"/>
</dbReference>
<dbReference type="InterPro" id="IPR023080">
    <property type="entry name" value="DadA"/>
</dbReference>
<comment type="function">
    <text evidence="7">Oxidative deamination of D-amino acids.</text>
</comment>
<dbReference type="FunFam" id="3.50.50.60:FF:000020">
    <property type="entry name" value="D-amino acid dehydrogenase"/>
    <property type="match status" value="1"/>
</dbReference>
<dbReference type="EC" id="1.4.99.-" evidence="7"/>
<dbReference type="GO" id="GO:0008718">
    <property type="term" value="F:D-amino-acid dehydrogenase activity"/>
    <property type="evidence" value="ECO:0007669"/>
    <property type="project" value="UniProtKB-UniRule"/>
</dbReference>
<dbReference type="InterPro" id="IPR036188">
    <property type="entry name" value="FAD/NAD-bd_sf"/>
</dbReference>
<dbReference type="EMBL" id="PVLQ01000011">
    <property type="protein sequence ID" value="PRD66692.1"/>
    <property type="molecule type" value="Genomic_DNA"/>
</dbReference>
<evidence type="ECO:0000256" key="7">
    <source>
        <dbReference type="HAMAP-Rule" id="MF_01202"/>
    </source>
</evidence>
<comment type="cofactor">
    <cofactor evidence="1 7">
        <name>FAD</name>
        <dbReference type="ChEBI" id="CHEBI:57692"/>
    </cofactor>
</comment>
<keyword evidence="3 7" id="KW-0285">Flavoprotein</keyword>
<evidence type="ECO:0000313" key="10">
    <source>
        <dbReference type="EMBL" id="PRD66692.1"/>
    </source>
</evidence>
<dbReference type="HAMAP" id="MF_01202">
    <property type="entry name" value="DadA"/>
    <property type="match status" value="1"/>
</dbReference>
<evidence type="ECO:0000256" key="2">
    <source>
        <dbReference type="ARBA" id="ARBA00009410"/>
    </source>
</evidence>
<evidence type="ECO:0000256" key="1">
    <source>
        <dbReference type="ARBA" id="ARBA00001974"/>
    </source>
</evidence>
<evidence type="ECO:0000256" key="5">
    <source>
        <dbReference type="ARBA" id="ARBA00023002"/>
    </source>
</evidence>
<dbReference type="Pfam" id="PF01266">
    <property type="entry name" value="DAO"/>
    <property type="match status" value="1"/>
</dbReference>
<keyword evidence="11" id="KW-1185">Reference proteome</keyword>
<comment type="caution">
    <text evidence="10">The sequence shown here is derived from an EMBL/GenBank/DDBJ whole genome shotgun (WGS) entry which is preliminary data.</text>
</comment>
<dbReference type="RefSeq" id="WP_105747154.1">
    <property type="nucleotide sequence ID" value="NZ_PVLQ01000011.1"/>
</dbReference>
<evidence type="ECO:0000256" key="4">
    <source>
        <dbReference type="ARBA" id="ARBA00022827"/>
    </source>
</evidence>
<evidence type="ECO:0000256" key="8">
    <source>
        <dbReference type="SAM" id="MobiDB-lite"/>
    </source>
</evidence>
<sequence length="444" mass="48542">MKVLVLGSGVIGVSTAYYLARGGAEVVVLDRQAGPALETSFANAGQVSPGYSTPWAAPGIPLKALKWLLQRHAPLAVRPDGSLYQWRWMAAMLRNCTPQRYGVNKERMMRVAEYSRDCLRQLRADTGIEYEQRQGGTLQLFRTQAQLDAAARDIAVLQECGVAYELLDRDGVVRAEPGLAQARERLVGGLRLPNDETGDCHRFTLALAEQARQLGVEFRFGAEIESIRSEAGRITGVQLGGPERELLRADRYVLALGSYSRALLAPLGLDLPVYPVKGYSLTMPLRDPALAPQSTVLDESYKIALTRFDDRLRVGGMAELSGFDLRLNPRRRETLEMVTRDLFPGGDLARAEFWTGLRPMTPDGTPLIGATRYEQLYLNTGHGTLGWTMAAGSGQLLADQILGRCPAIRTEGLALDRYQASPRPGAGRTTNATGLEAPATKMQG</sequence>
<dbReference type="GO" id="GO:0055130">
    <property type="term" value="P:D-alanine catabolic process"/>
    <property type="evidence" value="ECO:0007669"/>
    <property type="project" value="TreeGrafter"/>
</dbReference>
<dbReference type="GO" id="GO:0005737">
    <property type="term" value="C:cytoplasm"/>
    <property type="evidence" value="ECO:0007669"/>
    <property type="project" value="TreeGrafter"/>
</dbReference>
<gene>
    <name evidence="7" type="primary">dadA</name>
    <name evidence="10" type="ORF">C6P64_03265</name>
</gene>
<evidence type="ECO:0000313" key="11">
    <source>
        <dbReference type="Proteomes" id="UP000238589"/>
    </source>
</evidence>
<evidence type="ECO:0000256" key="6">
    <source>
        <dbReference type="ARBA" id="ARBA00047884"/>
    </source>
</evidence>
<evidence type="ECO:0000259" key="9">
    <source>
        <dbReference type="Pfam" id="PF01266"/>
    </source>
</evidence>
<dbReference type="PANTHER" id="PTHR13847:SF280">
    <property type="entry name" value="D-AMINO ACID DEHYDROGENASE"/>
    <property type="match status" value="1"/>
</dbReference>
<name>A0A2S9K8G6_9BURK</name>
<feature type="binding site" evidence="7">
    <location>
        <begin position="3"/>
        <end position="17"/>
    </location>
    <ligand>
        <name>FAD</name>
        <dbReference type="ChEBI" id="CHEBI:57692"/>
    </ligand>
</feature>
<keyword evidence="5 7" id="KW-0560">Oxidoreductase</keyword>
<dbReference type="Gene3D" id="3.30.9.10">
    <property type="entry name" value="D-Amino Acid Oxidase, subunit A, domain 2"/>
    <property type="match status" value="1"/>
</dbReference>
<dbReference type="SUPFAM" id="SSF51905">
    <property type="entry name" value="FAD/NAD(P)-binding domain"/>
    <property type="match status" value="1"/>
</dbReference>
<organism evidence="10 11">
    <name type="scientific">Malikia granosa</name>
    <dbReference type="NCBI Taxonomy" id="263067"/>
    <lineage>
        <taxon>Bacteria</taxon>
        <taxon>Pseudomonadati</taxon>
        <taxon>Pseudomonadota</taxon>
        <taxon>Betaproteobacteria</taxon>
        <taxon>Burkholderiales</taxon>
        <taxon>Comamonadaceae</taxon>
        <taxon>Malikia</taxon>
    </lineage>
</organism>
<dbReference type="Proteomes" id="UP000238589">
    <property type="component" value="Unassembled WGS sequence"/>
</dbReference>
<comment type="catalytic activity">
    <reaction evidence="6 7">
        <text>a D-alpha-amino acid + A + H2O = a 2-oxocarboxylate + AH2 + NH4(+)</text>
        <dbReference type="Rhea" id="RHEA:18125"/>
        <dbReference type="ChEBI" id="CHEBI:13193"/>
        <dbReference type="ChEBI" id="CHEBI:15377"/>
        <dbReference type="ChEBI" id="CHEBI:17499"/>
        <dbReference type="ChEBI" id="CHEBI:28938"/>
        <dbReference type="ChEBI" id="CHEBI:35179"/>
        <dbReference type="ChEBI" id="CHEBI:59871"/>
    </reaction>
</comment>
<feature type="region of interest" description="Disordered" evidence="8">
    <location>
        <begin position="419"/>
        <end position="444"/>
    </location>
</feature>
<evidence type="ECO:0000256" key="3">
    <source>
        <dbReference type="ARBA" id="ARBA00022630"/>
    </source>
</evidence>
<reference evidence="10 11" key="1">
    <citation type="submission" date="2018-03" db="EMBL/GenBank/DDBJ databases">
        <title>Comparative genomics illustrates the genes involved in a hyperalkaliphilic mechanisms of Serpentinomonas isolated from highly-alkaline calcium-rich serpentinized springs.</title>
        <authorList>
            <person name="Suzuki S."/>
            <person name="Ishii S."/>
            <person name="Walworth N."/>
            <person name="Bird L."/>
            <person name="Kuenen J.G."/>
            <person name="Nealson K.H."/>
        </authorList>
    </citation>
    <scope>NUCLEOTIDE SEQUENCE [LARGE SCALE GENOMIC DNA]</scope>
    <source>
        <strain evidence="10 11">P1</strain>
    </source>
</reference>
<dbReference type="AlphaFoldDB" id="A0A2S9K8G6"/>
<dbReference type="GO" id="GO:0005886">
    <property type="term" value="C:plasma membrane"/>
    <property type="evidence" value="ECO:0007669"/>
    <property type="project" value="TreeGrafter"/>
</dbReference>
<feature type="domain" description="FAD dependent oxidoreductase" evidence="9">
    <location>
        <begin position="2"/>
        <end position="399"/>
    </location>
</feature>
<accession>A0A2S9K8G6</accession>
<dbReference type="NCBIfam" id="NF001933">
    <property type="entry name" value="PRK00711.1"/>
    <property type="match status" value="1"/>
</dbReference>
<dbReference type="OrthoDB" id="18526at2"/>
<proteinExistence type="inferred from homology"/>
<keyword evidence="4 7" id="KW-0274">FAD</keyword>